<dbReference type="EMBL" id="SPLM01000041">
    <property type="protein sequence ID" value="TMW64150.1"/>
    <property type="molecule type" value="Genomic_DNA"/>
</dbReference>
<evidence type="ECO:0000256" key="1">
    <source>
        <dbReference type="SAM" id="Coils"/>
    </source>
</evidence>
<sequence length="735" mass="85761">MLELPDLFGIFKNKERNRIIVKHCYYRKLTTLSELRAEAERLEAQYEQLIRVEHENSLAPSSAAELAQKTRLHEIRDAFVELAMISAALRRENEQPQQTLIDFEKTEKQLTQLYIAQHKKAERMKALMDAKKQMPIIHVRKIRPIDCAEVMTRAHNRITVFHESTDSFSSGVSVFGWRDRYQQVKDGIEFSMEKTFPSHSLESVADKTWDVFSHCETFAHMYPASLNAKFHELQRLDDNNVLFFHTLQMSGQDLLTKCLMLCSRVSVMDGDGCVLIFRSLDPRLFKTMEGENVFDSTLLELFQGSDAPSTTENDVVYENEISLEHHSLLGWSQSPQELVRPQMPGSRDAKARNRQTVKRYYYRRLSTLKELQTEMERLEVHHRRLIHEEMISHAKPSAEGDEMRKTCAQEIRDAYVELTRLSEALRRENDELQQTQADYEKVEKQLAQLYILEHTRVDEIETKVQLKVQEPIIKVRRVTSEETHDIMTRAYKRISVFRECTESFTSGMNVFGWRDRYQYEKKDLNFSMKKTFRHHSLDSVADKMWRLVNDGEAFAQLYPSSLHATFHEIQRLDDNNIVYFHTLQVGERAEFRTKSVTLCSRLSVLDGDGCLLVFLSLNPRKYVLSEGERQQRVERRGRQKIEPQVEEVWANVFVWALFRRSGPDGEHCVTEFGGTLFETPMLAASWWLVERLQCTIKFEQHVFGPMNLLDTTSSLDSCSSAVEGDRTNIPWQATV</sequence>
<proteinExistence type="predicted"/>
<evidence type="ECO:0000313" key="3">
    <source>
        <dbReference type="Proteomes" id="UP000794436"/>
    </source>
</evidence>
<reference evidence="2" key="1">
    <citation type="submission" date="2019-03" db="EMBL/GenBank/DDBJ databases">
        <title>Long read genome sequence of the mycoparasitic Pythium oligandrum ATCC 38472 isolated from sugarbeet rhizosphere.</title>
        <authorList>
            <person name="Gaulin E."/>
        </authorList>
    </citation>
    <scope>NUCLEOTIDE SEQUENCE</scope>
    <source>
        <strain evidence="2">ATCC 38472_TT</strain>
    </source>
</reference>
<comment type="caution">
    <text evidence="2">The sequence shown here is derived from an EMBL/GenBank/DDBJ whole genome shotgun (WGS) entry which is preliminary data.</text>
</comment>
<organism evidence="2 3">
    <name type="scientific">Pythium oligandrum</name>
    <name type="common">Mycoparasitic fungus</name>
    <dbReference type="NCBI Taxonomy" id="41045"/>
    <lineage>
        <taxon>Eukaryota</taxon>
        <taxon>Sar</taxon>
        <taxon>Stramenopiles</taxon>
        <taxon>Oomycota</taxon>
        <taxon>Peronosporomycetes</taxon>
        <taxon>Pythiales</taxon>
        <taxon>Pythiaceae</taxon>
        <taxon>Pythium</taxon>
    </lineage>
</organism>
<gene>
    <name evidence="2" type="ORF">Poli38472_014267</name>
</gene>
<accession>A0A8K1CJ28</accession>
<feature type="coiled-coil region" evidence="1">
    <location>
        <begin position="368"/>
        <end position="452"/>
    </location>
</feature>
<keyword evidence="1" id="KW-0175">Coiled coil</keyword>
<name>A0A8K1CJ28_PYTOL</name>
<evidence type="ECO:0000313" key="2">
    <source>
        <dbReference type="EMBL" id="TMW64150.1"/>
    </source>
</evidence>
<dbReference type="Proteomes" id="UP000794436">
    <property type="component" value="Unassembled WGS sequence"/>
</dbReference>
<protein>
    <submittedName>
        <fullName evidence="2">Uncharacterized protein</fullName>
    </submittedName>
</protein>
<dbReference type="AlphaFoldDB" id="A0A8K1CJ28"/>
<keyword evidence="3" id="KW-1185">Reference proteome</keyword>